<dbReference type="AlphaFoldDB" id="A0A9W6BMX8"/>
<keyword evidence="3" id="KW-1185">Reference proteome</keyword>
<feature type="region of interest" description="Disordered" evidence="1">
    <location>
        <begin position="1"/>
        <end position="20"/>
    </location>
</feature>
<reference evidence="2 3" key="1">
    <citation type="journal article" date="2023" name="Commun. Biol.">
        <title>Reorganization of the ancestral sex-determining regions during the evolution of trioecy in Pleodorina starrii.</title>
        <authorList>
            <person name="Takahashi K."/>
            <person name="Suzuki S."/>
            <person name="Kawai-Toyooka H."/>
            <person name="Yamamoto K."/>
            <person name="Hamaji T."/>
            <person name="Ootsuki R."/>
            <person name="Yamaguchi H."/>
            <person name="Kawachi M."/>
            <person name="Higashiyama T."/>
            <person name="Nozaki H."/>
        </authorList>
    </citation>
    <scope>NUCLEOTIDE SEQUENCE [LARGE SCALE GENOMIC DNA]</scope>
    <source>
        <strain evidence="2 3">NIES-4479</strain>
    </source>
</reference>
<accession>A0A9W6BMX8</accession>
<comment type="caution">
    <text evidence="2">The sequence shown here is derived from an EMBL/GenBank/DDBJ whole genome shotgun (WGS) entry which is preliminary data.</text>
</comment>
<evidence type="ECO:0000256" key="1">
    <source>
        <dbReference type="SAM" id="MobiDB-lite"/>
    </source>
</evidence>
<dbReference type="EMBL" id="BRXU01000010">
    <property type="protein sequence ID" value="GLC54532.1"/>
    <property type="molecule type" value="Genomic_DNA"/>
</dbReference>
<dbReference type="SUPFAM" id="SSF52540">
    <property type="entry name" value="P-loop containing nucleoside triphosphate hydrolases"/>
    <property type="match status" value="1"/>
</dbReference>
<gene>
    <name evidence="2" type="primary">PLESTB001419</name>
    <name evidence="2" type="ORF">PLESTB_000876600</name>
</gene>
<organism evidence="2 3">
    <name type="scientific">Pleodorina starrii</name>
    <dbReference type="NCBI Taxonomy" id="330485"/>
    <lineage>
        <taxon>Eukaryota</taxon>
        <taxon>Viridiplantae</taxon>
        <taxon>Chlorophyta</taxon>
        <taxon>core chlorophytes</taxon>
        <taxon>Chlorophyceae</taxon>
        <taxon>CS clade</taxon>
        <taxon>Chlamydomonadales</taxon>
        <taxon>Volvocaceae</taxon>
        <taxon>Pleodorina</taxon>
    </lineage>
</organism>
<proteinExistence type="predicted"/>
<name>A0A9W6BMX8_9CHLO</name>
<dbReference type="Proteomes" id="UP001165080">
    <property type="component" value="Unassembled WGS sequence"/>
</dbReference>
<evidence type="ECO:0000313" key="2">
    <source>
        <dbReference type="EMBL" id="GLC54532.1"/>
    </source>
</evidence>
<evidence type="ECO:0000313" key="3">
    <source>
        <dbReference type="Proteomes" id="UP001165080"/>
    </source>
</evidence>
<dbReference type="InterPro" id="IPR027417">
    <property type="entry name" value="P-loop_NTPase"/>
</dbReference>
<sequence>MSRIYEASAGTSAGAGAGAGAPSQLLRWRALTNYSDITSIMFDPELLETTDILLTTSLFFDVVAASLKGGGLRVRRVIIDEVDAIMGVLRTRVPADMTWLVSGTLLSSLPSAHATAGGSAAAAVVCIGGSSAYEVYRHTLEMNECKCSDDFLDAMIQLDEPAVLVHELYSDYVDGLMVPVLTETQLAAANGMDFSSKALGLQHTTHGATSDLGICTVCFNKHGSDVPCSNSSSMATAHAAPITTSHRRDKALVLRELLSEVMADPGSHVLVFSLYTGILQMCQAFLDRLGVHRQ</sequence>
<protein>
    <submittedName>
        <fullName evidence="2">Uncharacterized protein</fullName>
    </submittedName>
</protein>